<sequence length="368" mass="38864">MRPDDEAVVISISNMSDSTSEEANHVNVGAVINHVNVAAVIAVSGASLAGMLLLLINKSTLDGSWRYFLAGGICACFSHAVATPIDVIKTRQQVDEGDFISHLDDDDGNDDSYHHPYGIGKTIRKLVKEEGAGILLAGLGPTTIGYFFEGALKFGIYEILKPFLASLGGVFTSKFLSFVVAGGLAGIAASIVLCPMEALRIRLVSEPHFTEKGWVDGGMKILRNEGVGGLAKGMNAMLFKQVPYTIVKQVSFDFFAGFLYSVVATSVLSGPTASRARFGISLVSAFVAAILSCVASQPGDMLLSVVNAHKGKAKVGDFFRNIFAADGVGGLFVGIKARMLHVGLIVTTQLVIYDWIKLLVGIGLTGSA</sequence>
<feature type="repeat" description="Solcar" evidence="10">
    <location>
        <begin position="173"/>
        <end position="258"/>
    </location>
</feature>
<feature type="repeat" description="Solcar" evidence="10">
    <location>
        <begin position="276"/>
        <end position="359"/>
    </location>
</feature>
<comment type="similarity">
    <text evidence="2 11">Belongs to the mitochondrial carrier (TC 2.A.29) family.</text>
</comment>
<reference evidence="13" key="1">
    <citation type="submission" date="2022-07" db="EMBL/GenBank/DDBJ databases">
        <title>Genome analysis of Parmales, a sister group of diatoms, reveals the evolutionary specialization of diatoms from phago-mixotrophs to photoautotrophs.</title>
        <authorList>
            <person name="Ban H."/>
            <person name="Sato S."/>
            <person name="Yoshikawa S."/>
            <person name="Kazumasa Y."/>
            <person name="Nakamura Y."/>
            <person name="Ichinomiya M."/>
            <person name="Saitoh K."/>
            <person name="Sato N."/>
            <person name="Blanc-Mathieu R."/>
            <person name="Endo H."/>
            <person name="Kuwata A."/>
            <person name="Ogata H."/>
        </authorList>
    </citation>
    <scope>NUCLEOTIDE SEQUENCE</scope>
</reference>
<keyword evidence="6" id="KW-0999">Mitochondrion inner membrane</keyword>
<dbReference type="OrthoDB" id="427452at2759"/>
<dbReference type="PANTHER" id="PTHR45671:SF12">
    <property type="entry name" value="MITOCHONDRIAL PHOSPHATE CARRIER PROTEIN"/>
    <property type="match status" value="1"/>
</dbReference>
<feature type="transmembrane region" description="Helical" evidence="12">
    <location>
        <begin position="37"/>
        <end position="56"/>
    </location>
</feature>
<keyword evidence="7 12" id="KW-1133">Transmembrane helix</keyword>
<evidence type="ECO:0000256" key="2">
    <source>
        <dbReference type="ARBA" id="ARBA00006375"/>
    </source>
</evidence>
<evidence type="ECO:0000256" key="5">
    <source>
        <dbReference type="ARBA" id="ARBA00022737"/>
    </source>
</evidence>
<keyword evidence="5" id="KW-0677">Repeat</keyword>
<dbReference type="SUPFAM" id="SSF103506">
    <property type="entry name" value="Mitochondrial carrier"/>
    <property type="match status" value="1"/>
</dbReference>
<dbReference type="EMBL" id="BRXZ01003001">
    <property type="protein sequence ID" value="GMH46210.1"/>
    <property type="molecule type" value="Genomic_DNA"/>
</dbReference>
<evidence type="ECO:0000256" key="1">
    <source>
        <dbReference type="ARBA" id="ARBA00004448"/>
    </source>
</evidence>
<evidence type="ECO:0000256" key="9">
    <source>
        <dbReference type="ARBA" id="ARBA00023136"/>
    </source>
</evidence>
<evidence type="ECO:0000313" key="13">
    <source>
        <dbReference type="EMBL" id="GMH46210.1"/>
    </source>
</evidence>
<evidence type="ECO:0000256" key="4">
    <source>
        <dbReference type="ARBA" id="ARBA00022692"/>
    </source>
</evidence>
<dbReference type="AlphaFoldDB" id="A0A9W6Z9S6"/>
<evidence type="ECO:0000313" key="14">
    <source>
        <dbReference type="Proteomes" id="UP001165082"/>
    </source>
</evidence>
<dbReference type="PROSITE" id="PS50920">
    <property type="entry name" value="SOLCAR"/>
    <property type="match status" value="3"/>
</dbReference>
<dbReference type="Gene3D" id="1.50.40.10">
    <property type="entry name" value="Mitochondrial carrier domain"/>
    <property type="match status" value="1"/>
</dbReference>
<evidence type="ECO:0000256" key="7">
    <source>
        <dbReference type="ARBA" id="ARBA00022989"/>
    </source>
</evidence>
<dbReference type="InterPro" id="IPR018108">
    <property type="entry name" value="MCP_transmembrane"/>
</dbReference>
<keyword evidence="14" id="KW-1185">Reference proteome</keyword>
<dbReference type="InterPro" id="IPR044677">
    <property type="entry name" value="SLC25A3/Pic2/Mir1-like"/>
</dbReference>
<evidence type="ECO:0000256" key="8">
    <source>
        <dbReference type="ARBA" id="ARBA00023128"/>
    </source>
</evidence>
<feature type="repeat" description="Solcar" evidence="10">
    <location>
        <begin position="62"/>
        <end position="163"/>
    </location>
</feature>
<gene>
    <name evidence="13" type="ORF">TrRE_jg8548</name>
</gene>
<dbReference type="GO" id="GO:1990547">
    <property type="term" value="P:mitochondrial phosphate ion transmembrane transport"/>
    <property type="evidence" value="ECO:0007669"/>
    <property type="project" value="InterPro"/>
</dbReference>
<protein>
    <submittedName>
        <fullName evidence="13">Uncharacterized protein</fullName>
    </submittedName>
</protein>
<keyword evidence="9 10" id="KW-0472">Membrane</keyword>
<organism evidence="13 14">
    <name type="scientific">Triparma retinervis</name>
    <dbReference type="NCBI Taxonomy" id="2557542"/>
    <lineage>
        <taxon>Eukaryota</taxon>
        <taxon>Sar</taxon>
        <taxon>Stramenopiles</taxon>
        <taxon>Ochrophyta</taxon>
        <taxon>Bolidophyceae</taxon>
        <taxon>Parmales</taxon>
        <taxon>Triparmaceae</taxon>
        <taxon>Triparma</taxon>
    </lineage>
</organism>
<comment type="subcellular location">
    <subcellularLocation>
        <location evidence="1">Mitochondrion inner membrane</location>
        <topology evidence="1">Multi-pass membrane protein</topology>
    </subcellularLocation>
</comment>
<proteinExistence type="inferred from homology"/>
<dbReference type="GO" id="GO:0005743">
    <property type="term" value="C:mitochondrial inner membrane"/>
    <property type="evidence" value="ECO:0007669"/>
    <property type="project" value="UniProtKB-SubCell"/>
</dbReference>
<dbReference type="GO" id="GO:0005315">
    <property type="term" value="F:phosphate transmembrane transporter activity"/>
    <property type="evidence" value="ECO:0007669"/>
    <property type="project" value="InterPro"/>
</dbReference>
<evidence type="ECO:0000256" key="11">
    <source>
        <dbReference type="RuleBase" id="RU000488"/>
    </source>
</evidence>
<feature type="transmembrane region" description="Helical" evidence="12">
    <location>
        <begin position="276"/>
        <end position="295"/>
    </location>
</feature>
<dbReference type="PANTHER" id="PTHR45671">
    <property type="entry name" value="SOLUTE CARRIER FAMILY 25 (MITOCHONDRIAL CARRIER PHOSPHATE CARRIER), MEMBER 3, LIKE-RELATED-RELATED"/>
    <property type="match status" value="1"/>
</dbReference>
<dbReference type="Pfam" id="PF00153">
    <property type="entry name" value="Mito_carr"/>
    <property type="match status" value="3"/>
</dbReference>
<dbReference type="InterPro" id="IPR002067">
    <property type="entry name" value="MCP"/>
</dbReference>
<keyword evidence="4 10" id="KW-0812">Transmembrane</keyword>
<feature type="transmembrane region" description="Helical" evidence="12">
    <location>
        <begin position="175"/>
        <end position="194"/>
    </location>
</feature>
<accession>A0A9W6Z9S6</accession>
<evidence type="ECO:0000256" key="6">
    <source>
        <dbReference type="ARBA" id="ARBA00022792"/>
    </source>
</evidence>
<dbReference type="PRINTS" id="PR00926">
    <property type="entry name" value="MITOCARRIER"/>
</dbReference>
<keyword evidence="3 11" id="KW-0813">Transport</keyword>
<dbReference type="Proteomes" id="UP001165082">
    <property type="component" value="Unassembled WGS sequence"/>
</dbReference>
<feature type="transmembrane region" description="Helical" evidence="12">
    <location>
        <begin position="131"/>
        <end position="148"/>
    </location>
</feature>
<evidence type="ECO:0000256" key="3">
    <source>
        <dbReference type="ARBA" id="ARBA00022448"/>
    </source>
</evidence>
<keyword evidence="8" id="KW-0496">Mitochondrion</keyword>
<dbReference type="InterPro" id="IPR023395">
    <property type="entry name" value="MCP_dom_sf"/>
</dbReference>
<evidence type="ECO:0000256" key="12">
    <source>
        <dbReference type="SAM" id="Phobius"/>
    </source>
</evidence>
<comment type="caution">
    <text evidence="13">The sequence shown here is derived from an EMBL/GenBank/DDBJ whole genome shotgun (WGS) entry which is preliminary data.</text>
</comment>
<name>A0A9W6Z9S6_9STRA</name>
<evidence type="ECO:0000256" key="10">
    <source>
        <dbReference type="PROSITE-ProRule" id="PRU00282"/>
    </source>
</evidence>